<keyword evidence="3 5" id="KW-1133">Transmembrane helix</keyword>
<proteinExistence type="predicted"/>
<dbReference type="InterPro" id="IPR032808">
    <property type="entry name" value="DoxX"/>
</dbReference>
<accession>A0ABU5CU63</accession>
<name>A0ABU5CU63_9BACI</name>
<dbReference type="EMBL" id="JAWDIQ010000003">
    <property type="protein sequence ID" value="MDY0409907.1"/>
    <property type="molecule type" value="Genomic_DNA"/>
</dbReference>
<comment type="subcellular location">
    <subcellularLocation>
        <location evidence="1">Membrane</location>
        <topology evidence="1">Multi-pass membrane protein</topology>
    </subcellularLocation>
</comment>
<evidence type="ECO:0000256" key="3">
    <source>
        <dbReference type="ARBA" id="ARBA00022989"/>
    </source>
</evidence>
<protein>
    <submittedName>
        <fullName evidence="6">DoxX family protein</fullName>
    </submittedName>
</protein>
<feature type="transmembrane region" description="Helical" evidence="5">
    <location>
        <begin position="6"/>
        <end position="24"/>
    </location>
</feature>
<evidence type="ECO:0000256" key="2">
    <source>
        <dbReference type="ARBA" id="ARBA00022692"/>
    </source>
</evidence>
<keyword evidence="2 5" id="KW-0812">Transmembrane</keyword>
<feature type="transmembrane region" description="Helical" evidence="5">
    <location>
        <begin position="36"/>
        <end position="60"/>
    </location>
</feature>
<reference evidence="6 7" key="1">
    <citation type="submission" date="2023-10" db="EMBL/GenBank/DDBJ databases">
        <title>Virgibacillus soli CC-YMP-6 genome.</title>
        <authorList>
            <person name="Miliotis G."/>
            <person name="Sengupta P."/>
            <person name="Hameed A."/>
            <person name="Chuvochina M."/>
            <person name="Mcdonagh F."/>
            <person name="Simpson A.C."/>
            <person name="Singh N.K."/>
            <person name="Rekha P.D."/>
            <person name="Raman K."/>
            <person name="Hugenholtz P."/>
            <person name="Venkateswaran K."/>
        </authorList>
    </citation>
    <scope>NUCLEOTIDE SEQUENCE [LARGE SCALE GENOMIC DNA]</scope>
    <source>
        <strain evidence="6 7">CC-YMP-6</strain>
    </source>
</reference>
<dbReference type="Proteomes" id="UP001275315">
    <property type="component" value="Unassembled WGS sequence"/>
</dbReference>
<keyword evidence="7" id="KW-1185">Reference proteome</keyword>
<organism evidence="6 7">
    <name type="scientific">Paracerasibacillus soli</name>
    <dbReference type="NCBI Taxonomy" id="480284"/>
    <lineage>
        <taxon>Bacteria</taxon>
        <taxon>Bacillati</taxon>
        <taxon>Bacillota</taxon>
        <taxon>Bacilli</taxon>
        <taxon>Bacillales</taxon>
        <taxon>Bacillaceae</taxon>
        <taxon>Paracerasibacillus</taxon>
    </lineage>
</organism>
<comment type="caution">
    <text evidence="6">The sequence shown here is derived from an EMBL/GenBank/DDBJ whole genome shotgun (WGS) entry which is preliminary data.</text>
</comment>
<dbReference type="Pfam" id="PF07681">
    <property type="entry name" value="DoxX"/>
    <property type="match status" value="1"/>
</dbReference>
<dbReference type="RefSeq" id="WP_320380767.1">
    <property type="nucleotide sequence ID" value="NZ_JAWDIQ010000003.1"/>
</dbReference>
<evidence type="ECO:0000256" key="4">
    <source>
        <dbReference type="ARBA" id="ARBA00023136"/>
    </source>
</evidence>
<keyword evidence="4 5" id="KW-0472">Membrane</keyword>
<evidence type="ECO:0000256" key="1">
    <source>
        <dbReference type="ARBA" id="ARBA00004141"/>
    </source>
</evidence>
<evidence type="ECO:0000313" key="7">
    <source>
        <dbReference type="Proteomes" id="UP001275315"/>
    </source>
</evidence>
<evidence type="ECO:0000256" key="5">
    <source>
        <dbReference type="SAM" id="Phobius"/>
    </source>
</evidence>
<evidence type="ECO:0000313" key="6">
    <source>
        <dbReference type="EMBL" id="MDY0409907.1"/>
    </source>
</evidence>
<gene>
    <name evidence="6" type="ORF">RWD45_16620</name>
</gene>
<sequence>MLDRWVRYAIGYVFITSSIMKFLISDFKMMFANYGIPFPATTLFIVAILEIGCGALIIANMHIKKATVPLIIIMIGALYLTKVPILLKQGMLQFAFDSFRHDHAHPLIINWRPFTT</sequence>
<feature type="transmembrane region" description="Helical" evidence="5">
    <location>
        <begin position="66"/>
        <end position="87"/>
    </location>
</feature>